<accession>A0A919KY48</accession>
<keyword evidence="3" id="KW-1185">Reference proteome</keyword>
<proteinExistence type="predicted"/>
<evidence type="ECO:0000256" key="1">
    <source>
        <dbReference type="SAM" id="MobiDB-lite"/>
    </source>
</evidence>
<gene>
    <name evidence="2" type="ORF">GCM10018781_47410</name>
</gene>
<comment type="caution">
    <text evidence="2">The sequence shown here is derived from an EMBL/GenBank/DDBJ whole genome shotgun (WGS) entry which is preliminary data.</text>
</comment>
<reference evidence="2" key="1">
    <citation type="journal article" date="2014" name="Int. J. Syst. Evol. Microbiol.">
        <title>Complete genome sequence of Corynebacterium casei LMG S-19264T (=DSM 44701T), isolated from a smear-ripened cheese.</title>
        <authorList>
            <consortium name="US DOE Joint Genome Institute (JGI-PGF)"/>
            <person name="Walter F."/>
            <person name="Albersmeier A."/>
            <person name="Kalinowski J."/>
            <person name="Ruckert C."/>
        </authorList>
    </citation>
    <scope>NUCLEOTIDE SEQUENCE</scope>
    <source>
        <strain evidence="2">JCM 4646</strain>
    </source>
</reference>
<sequence>MFCREPPWSGMAVSPWDGAVAGRGPAGEGGVVGRARAGSGRQPIDSRVRPLVSLMQKATNGMDSRAKQA</sequence>
<reference evidence="2" key="2">
    <citation type="submission" date="2020-09" db="EMBL/GenBank/DDBJ databases">
        <authorList>
            <person name="Sun Q."/>
            <person name="Ohkuma M."/>
        </authorList>
    </citation>
    <scope>NUCLEOTIDE SEQUENCE</scope>
    <source>
        <strain evidence="2">JCM 4646</strain>
    </source>
</reference>
<dbReference type="Proteomes" id="UP000617734">
    <property type="component" value="Unassembled WGS sequence"/>
</dbReference>
<dbReference type="AlphaFoldDB" id="A0A919KY48"/>
<evidence type="ECO:0000313" key="3">
    <source>
        <dbReference type="Proteomes" id="UP000617734"/>
    </source>
</evidence>
<name>A0A919KY48_9ACTN</name>
<feature type="region of interest" description="Disordered" evidence="1">
    <location>
        <begin position="18"/>
        <end position="46"/>
    </location>
</feature>
<evidence type="ECO:0000313" key="2">
    <source>
        <dbReference type="EMBL" id="GHH76374.1"/>
    </source>
</evidence>
<protein>
    <submittedName>
        <fullName evidence="2">Uncharacterized protein</fullName>
    </submittedName>
</protein>
<organism evidence="2 3">
    <name type="scientific">Kitasatospora indigofera</name>
    <dbReference type="NCBI Taxonomy" id="67307"/>
    <lineage>
        <taxon>Bacteria</taxon>
        <taxon>Bacillati</taxon>
        <taxon>Actinomycetota</taxon>
        <taxon>Actinomycetes</taxon>
        <taxon>Kitasatosporales</taxon>
        <taxon>Streptomycetaceae</taxon>
        <taxon>Kitasatospora</taxon>
    </lineage>
</organism>
<dbReference type="EMBL" id="BNBO01000029">
    <property type="protein sequence ID" value="GHH76374.1"/>
    <property type="molecule type" value="Genomic_DNA"/>
</dbReference>